<dbReference type="PROSITE" id="PS50405">
    <property type="entry name" value="GST_CTER"/>
    <property type="match status" value="1"/>
</dbReference>
<dbReference type="GO" id="GO:0006749">
    <property type="term" value="P:glutathione metabolic process"/>
    <property type="evidence" value="ECO:0007669"/>
    <property type="project" value="TreeGrafter"/>
</dbReference>
<sequence length="209" mass="22516">MILHGYWRSGAAYRVRIALALKDLAYDQVNHDLRTGGQAAPDYAARNPQRLVPALEVDGLVLPQSVAILEWLEERYPAPPLLPADADGRAIVRAIVATIAADVHPLHNLRVLKALRERFGASEAQVQDWMAQWIGDGFAAVEALIARHGGAFAYGDAPTLADCVTVPALYSARRFGVDIAPYPRLVATADRAAALAEAAHPSRQPDADA</sequence>
<dbReference type="InterPro" id="IPR040079">
    <property type="entry name" value="Glutathione_S-Trfase"/>
</dbReference>
<dbReference type="Pfam" id="PF13410">
    <property type="entry name" value="GST_C_2"/>
    <property type="match status" value="1"/>
</dbReference>
<keyword evidence="4" id="KW-0413">Isomerase</keyword>
<dbReference type="InterPro" id="IPR004045">
    <property type="entry name" value="Glutathione_S-Trfase_N"/>
</dbReference>
<keyword evidence="5" id="KW-1185">Reference proteome</keyword>
<dbReference type="InterPro" id="IPR034333">
    <property type="entry name" value="GST_Zeta_N"/>
</dbReference>
<dbReference type="SFLD" id="SFLDS00019">
    <property type="entry name" value="Glutathione_Transferase_(cytos"/>
    <property type="match status" value="1"/>
</dbReference>
<comment type="similarity">
    <text evidence="1">Belongs to the GST superfamily. Zeta family.</text>
</comment>
<dbReference type="Pfam" id="PF13417">
    <property type="entry name" value="GST_N_3"/>
    <property type="match status" value="1"/>
</dbReference>
<dbReference type="InterPro" id="IPR036249">
    <property type="entry name" value="Thioredoxin-like_sf"/>
</dbReference>
<evidence type="ECO:0000256" key="1">
    <source>
        <dbReference type="ARBA" id="ARBA00010007"/>
    </source>
</evidence>
<dbReference type="AlphaFoldDB" id="A0A7Y9FJY8"/>
<dbReference type="GO" id="GO:0050077">
    <property type="term" value="F:maleylpyruvate isomerase activity"/>
    <property type="evidence" value="ECO:0007669"/>
    <property type="project" value="UniProtKB-EC"/>
</dbReference>
<feature type="domain" description="GST N-terminal" evidence="2">
    <location>
        <begin position="1"/>
        <end position="80"/>
    </location>
</feature>
<dbReference type="GO" id="GO:0004364">
    <property type="term" value="F:glutathione transferase activity"/>
    <property type="evidence" value="ECO:0007669"/>
    <property type="project" value="TreeGrafter"/>
</dbReference>
<dbReference type="GO" id="GO:0016034">
    <property type="term" value="F:maleylacetoacetate isomerase activity"/>
    <property type="evidence" value="ECO:0007669"/>
    <property type="project" value="TreeGrafter"/>
</dbReference>
<dbReference type="SFLD" id="SFLDG00358">
    <property type="entry name" value="Main_(cytGST)"/>
    <property type="match status" value="1"/>
</dbReference>
<reference evidence="4 5" key="1">
    <citation type="submission" date="2020-08" db="EMBL/GenBank/DDBJ databases">
        <title>The Agave Microbiome: Exploring the role of microbial communities in plant adaptations to desert environments.</title>
        <authorList>
            <person name="Partida-Martinez L.P."/>
        </authorList>
    </citation>
    <scope>NUCLEOTIDE SEQUENCE [LARGE SCALE GENOMIC DNA]</scope>
    <source>
        <strain evidence="4 5">AS2.3</strain>
    </source>
</reference>
<evidence type="ECO:0000259" key="2">
    <source>
        <dbReference type="PROSITE" id="PS50404"/>
    </source>
</evidence>
<dbReference type="EMBL" id="JACCBY010000001">
    <property type="protein sequence ID" value="NYD88297.1"/>
    <property type="molecule type" value="Genomic_DNA"/>
</dbReference>
<comment type="caution">
    <text evidence="4">The sequence shown here is derived from an EMBL/GenBank/DDBJ whole genome shotgun (WGS) entry which is preliminary data.</text>
</comment>
<dbReference type="Gene3D" id="1.20.1050.10">
    <property type="match status" value="1"/>
</dbReference>
<dbReference type="GO" id="GO:0006559">
    <property type="term" value="P:L-phenylalanine catabolic process"/>
    <property type="evidence" value="ECO:0007669"/>
    <property type="project" value="TreeGrafter"/>
</dbReference>
<dbReference type="InterPro" id="IPR036282">
    <property type="entry name" value="Glutathione-S-Trfase_C_sf"/>
</dbReference>
<dbReference type="CDD" id="cd03042">
    <property type="entry name" value="GST_N_Zeta"/>
    <property type="match status" value="1"/>
</dbReference>
<evidence type="ECO:0000313" key="4">
    <source>
        <dbReference type="EMBL" id="NYD88297.1"/>
    </source>
</evidence>
<dbReference type="EC" id="5.2.1.4" evidence="4"/>
<gene>
    <name evidence="4" type="ORF">HD841_000066</name>
</gene>
<evidence type="ECO:0000313" key="5">
    <source>
        <dbReference type="Proteomes" id="UP000517753"/>
    </source>
</evidence>
<protein>
    <submittedName>
        <fullName evidence="4">Maleylpyruvate isomerase</fullName>
        <ecNumber evidence="4">5.2.1.4</ecNumber>
    </submittedName>
</protein>
<dbReference type="InterPro" id="IPR034330">
    <property type="entry name" value="GST_Zeta_C"/>
</dbReference>
<dbReference type="PANTHER" id="PTHR42673:SF21">
    <property type="entry name" value="GLUTATHIONE S-TRANSFERASE YFCF"/>
    <property type="match status" value="1"/>
</dbReference>
<dbReference type="GO" id="GO:0005737">
    <property type="term" value="C:cytoplasm"/>
    <property type="evidence" value="ECO:0007669"/>
    <property type="project" value="InterPro"/>
</dbReference>
<dbReference type="PROSITE" id="PS50404">
    <property type="entry name" value="GST_NTER"/>
    <property type="match status" value="1"/>
</dbReference>
<dbReference type="SUPFAM" id="SSF52833">
    <property type="entry name" value="Thioredoxin-like"/>
    <property type="match status" value="1"/>
</dbReference>
<name>A0A7Y9FJY8_9SPHN</name>
<dbReference type="Proteomes" id="UP000517753">
    <property type="component" value="Unassembled WGS sequence"/>
</dbReference>
<dbReference type="RefSeq" id="WP_179506917.1">
    <property type="nucleotide sequence ID" value="NZ_JACCBY010000001.1"/>
</dbReference>
<keyword evidence="4" id="KW-0670">Pyruvate</keyword>
<accession>A0A7Y9FJY8</accession>
<dbReference type="InterPro" id="IPR010987">
    <property type="entry name" value="Glutathione-S-Trfase_C-like"/>
</dbReference>
<evidence type="ECO:0000259" key="3">
    <source>
        <dbReference type="PROSITE" id="PS50405"/>
    </source>
</evidence>
<dbReference type="SUPFAM" id="SSF47616">
    <property type="entry name" value="GST C-terminal domain-like"/>
    <property type="match status" value="1"/>
</dbReference>
<dbReference type="Gene3D" id="3.40.30.10">
    <property type="entry name" value="Glutaredoxin"/>
    <property type="match status" value="1"/>
</dbReference>
<feature type="domain" description="GST C-terminal" evidence="3">
    <location>
        <begin position="85"/>
        <end position="209"/>
    </location>
</feature>
<dbReference type="PANTHER" id="PTHR42673">
    <property type="entry name" value="MALEYLACETOACETATE ISOMERASE"/>
    <property type="match status" value="1"/>
</dbReference>
<dbReference type="NCBIfam" id="TIGR01262">
    <property type="entry name" value="maiA"/>
    <property type="match status" value="1"/>
</dbReference>
<dbReference type="InterPro" id="IPR005955">
    <property type="entry name" value="GST_Zeta"/>
</dbReference>
<organism evidence="4 5">
    <name type="scientific">Sphingomonas melonis</name>
    <dbReference type="NCBI Taxonomy" id="152682"/>
    <lineage>
        <taxon>Bacteria</taxon>
        <taxon>Pseudomonadati</taxon>
        <taxon>Pseudomonadota</taxon>
        <taxon>Alphaproteobacteria</taxon>
        <taxon>Sphingomonadales</taxon>
        <taxon>Sphingomonadaceae</taxon>
        <taxon>Sphingomonas</taxon>
    </lineage>
</organism>
<dbReference type="CDD" id="cd03191">
    <property type="entry name" value="GST_C_Zeta"/>
    <property type="match status" value="1"/>
</dbReference>
<proteinExistence type="inferred from homology"/>